<feature type="chain" id="PRO_5031378973" description="Lipoprotein" evidence="2">
    <location>
        <begin position="27"/>
        <end position="178"/>
    </location>
</feature>
<dbReference type="EMBL" id="JACKXE010000001">
    <property type="protein sequence ID" value="MBB6627125.1"/>
    <property type="molecule type" value="Genomic_DNA"/>
</dbReference>
<dbReference type="PROSITE" id="PS51257">
    <property type="entry name" value="PROKAR_LIPOPROTEIN"/>
    <property type="match status" value="1"/>
</dbReference>
<comment type="caution">
    <text evidence="3">The sequence shown here is derived from an EMBL/GenBank/DDBJ whole genome shotgun (WGS) entry which is preliminary data.</text>
</comment>
<protein>
    <recommendedName>
        <fullName evidence="5">Lipoprotein</fullName>
    </recommendedName>
</protein>
<feature type="signal peptide" evidence="2">
    <location>
        <begin position="1"/>
        <end position="26"/>
    </location>
</feature>
<sequence>MRRTLGPLLLTTVLATGLLAGCGADSAEEASDPAPTAPTASTGTTASPAPDDRQSPGGLGTVEATTVDIVSATSAGGEPGGPATVLDGDAAVSTFTQQFTSPELARKVAAAADGAEVPAGQVLVASVVAVGCDVPSDVSVQRTDEGLTVTALKVATPRQECFAPVTSVALVAVDETAV</sequence>
<keyword evidence="2" id="KW-0732">Signal</keyword>
<evidence type="ECO:0008006" key="5">
    <source>
        <dbReference type="Google" id="ProtNLM"/>
    </source>
</evidence>
<keyword evidence="4" id="KW-1185">Reference proteome</keyword>
<feature type="compositionally biased region" description="Low complexity" evidence="1">
    <location>
        <begin position="32"/>
        <end position="49"/>
    </location>
</feature>
<evidence type="ECO:0000256" key="2">
    <source>
        <dbReference type="SAM" id="SignalP"/>
    </source>
</evidence>
<evidence type="ECO:0000313" key="3">
    <source>
        <dbReference type="EMBL" id="MBB6627125.1"/>
    </source>
</evidence>
<feature type="region of interest" description="Disordered" evidence="1">
    <location>
        <begin position="25"/>
        <end position="60"/>
    </location>
</feature>
<name>A0A7X0RGX6_9ACTN</name>
<proteinExistence type="predicted"/>
<gene>
    <name evidence="3" type="ORF">H5V45_07305</name>
</gene>
<evidence type="ECO:0000256" key="1">
    <source>
        <dbReference type="SAM" id="MobiDB-lite"/>
    </source>
</evidence>
<reference evidence="3 4" key="1">
    <citation type="submission" date="2020-08" db="EMBL/GenBank/DDBJ databases">
        <authorList>
            <person name="Seo M.-J."/>
        </authorList>
    </citation>
    <scope>NUCLEOTIDE SEQUENCE [LARGE SCALE GENOMIC DNA]</scope>
    <source>
        <strain evidence="3 4">KIGAM211</strain>
    </source>
</reference>
<accession>A0A7X0RGX6</accession>
<organism evidence="3 4">
    <name type="scientific">Nocardioides luti</name>
    <dbReference type="NCBI Taxonomy" id="2761101"/>
    <lineage>
        <taxon>Bacteria</taxon>
        <taxon>Bacillati</taxon>
        <taxon>Actinomycetota</taxon>
        <taxon>Actinomycetes</taxon>
        <taxon>Propionibacteriales</taxon>
        <taxon>Nocardioidaceae</taxon>
        <taxon>Nocardioides</taxon>
    </lineage>
</organism>
<dbReference type="Proteomes" id="UP000523955">
    <property type="component" value="Unassembled WGS sequence"/>
</dbReference>
<dbReference type="RefSeq" id="WP_185252319.1">
    <property type="nucleotide sequence ID" value="NZ_JACKXE010000001.1"/>
</dbReference>
<dbReference type="AlphaFoldDB" id="A0A7X0RGX6"/>
<evidence type="ECO:0000313" key="4">
    <source>
        <dbReference type="Proteomes" id="UP000523955"/>
    </source>
</evidence>